<dbReference type="SMART" id="SM00450">
    <property type="entry name" value="RHOD"/>
    <property type="match status" value="1"/>
</dbReference>
<dbReference type="EMBL" id="CP128401">
    <property type="protein sequence ID" value="WJW70025.1"/>
    <property type="molecule type" value="Genomic_DNA"/>
</dbReference>
<dbReference type="Gene3D" id="3.40.250.10">
    <property type="entry name" value="Rhodanese-like domain"/>
    <property type="match status" value="1"/>
</dbReference>
<dbReference type="InterPro" id="IPR050229">
    <property type="entry name" value="GlpE_sulfurtransferase"/>
</dbReference>
<dbReference type="InterPro" id="IPR036873">
    <property type="entry name" value="Rhodanese-like_dom_sf"/>
</dbReference>
<dbReference type="EMBL" id="JACATZ010000001">
    <property type="protein sequence ID" value="NWJ46980.1"/>
    <property type="molecule type" value="Genomic_DNA"/>
</dbReference>
<sequence length="116" mass="12864">MLLKKLFGFGPPPYTVLGPQEVAEKLKSARPLIVDVREQYEYAQGHIKGSKNIPLRQLPERITQLGSQDQEIIMVCASGSRSSSAANYLVKEGYTNICNLNGGMMSWQRAGLPVKR</sequence>
<dbReference type="RefSeq" id="WP_341471910.1">
    <property type="nucleotide sequence ID" value="NZ_CP128401.1"/>
</dbReference>
<name>A0A8T7M4H2_9CHLR</name>
<dbReference type="CDD" id="cd00158">
    <property type="entry name" value="RHOD"/>
    <property type="match status" value="1"/>
</dbReference>
<dbReference type="FunFam" id="3.40.250.10:FF:000049">
    <property type="entry name" value="Phage shock protein E"/>
    <property type="match status" value="1"/>
</dbReference>
<protein>
    <submittedName>
        <fullName evidence="2">Rhodanese-like domain-containing protein</fullName>
    </submittedName>
</protein>
<proteinExistence type="predicted"/>
<dbReference type="PANTHER" id="PTHR43031">
    <property type="entry name" value="FAD-DEPENDENT OXIDOREDUCTASE"/>
    <property type="match status" value="1"/>
</dbReference>
<dbReference type="AlphaFoldDB" id="A0A8T7M4H2"/>
<keyword evidence="5" id="KW-1185">Reference proteome</keyword>
<reference evidence="2 4" key="1">
    <citation type="submission" date="2020-06" db="EMBL/GenBank/DDBJ databases">
        <title>Anoxygenic phototrophic Chloroflexota member uses a Type I reaction center.</title>
        <authorList>
            <person name="Tsuji J.M."/>
            <person name="Shaw N.A."/>
            <person name="Nagashima S."/>
            <person name="Venkiteswaran J."/>
            <person name="Schiff S.L."/>
            <person name="Hanada S."/>
            <person name="Tank M."/>
            <person name="Neufeld J.D."/>
        </authorList>
    </citation>
    <scope>NUCLEOTIDE SEQUENCE [LARGE SCALE GENOMIC DNA]</scope>
    <source>
        <strain evidence="2">L227-S17</strain>
    </source>
</reference>
<evidence type="ECO:0000313" key="2">
    <source>
        <dbReference type="EMBL" id="NWJ46980.1"/>
    </source>
</evidence>
<organism evidence="2 4">
    <name type="scientific">Candidatus Chlorohelix allophototropha</name>
    <dbReference type="NCBI Taxonomy" id="3003348"/>
    <lineage>
        <taxon>Bacteria</taxon>
        <taxon>Bacillati</taxon>
        <taxon>Chloroflexota</taxon>
        <taxon>Chloroflexia</taxon>
        <taxon>Candidatus Chloroheliales</taxon>
        <taxon>Candidatus Chloroheliaceae</taxon>
        <taxon>Candidatus Chlorohelix</taxon>
    </lineage>
</organism>
<feature type="domain" description="Rhodanese" evidence="1">
    <location>
        <begin position="27"/>
        <end position="116"/>
    </location>
</feature>
<dbReference type="PANTHER" id="PTHR43031:SF18">
    <property type="entry name" value="RHODANESE-RELATED SULFURTRANSFERASES"/>
    <property type="match status" value="1"/>
</dbReference>
<evidence type="ECO:0000313" key="4">
    <source>
        <dbReference type="Proteomes" id="UP000521676"/>
    </source>
</evidence>
<evidence type="ECO:0000259" key="1">
    <source>
        <dbReference type="PROSITE" id="PS50206"/>
    </source>
</evidence>
<geneLocation type="plasmid" evidence="3 5">
    <name>unnamed1</name>
</geneLocation>
<evidence type="ECO:0000313" key="3">
    <source>
        <dbReference type="EMBL" id="WJW70025.1"/>
    </source>
</evidence>
<dbReference type="Proteomes" id="UP001431572">
    <property type="component" value="Plasmid unnamed1"/>
</dbReference>
<reference evidence="3" key="2">
    <citation type="journal article" date="2024" name="Nature">
        <title>Anoxygenic phototroph of the Chloroflexota uses a type I reaction centre.</title>
        <authorList>
            <person name="Tsuji J.M."/>
            <person name="Shaw N.A."/>
            <person name="Nagashima S."/>
            <person name="Venkiteswaran J.J."/>
            <person name="Schiff S.L."/>
            <person name="Watanabe T."/>
            <person name="Fukui M."/>
            <person name="Hanada S."/>
            <person name="Tank M."/>
            <person name="Neufeld J.D."/>
        </authorList>
    </citation>
    <scope>NUCLEOTIDE SEQUENCE</scope>
    <source>
        <strain evidence="3">L227-S17</strain>
        <plasmid evidence="3 5">unnamed1</plasmid>
    </source>
</reference>
<gene>
    <name evidence="2" type="ORF">HXX08_14050</name>
    <name evidence="3" type="ORF">OZ401_004827</name>
</gene>
<dbReference type="PROSITE" id="PS50206">
    <property type="entry name" value="RHODANESE_3"/>
    <property type="match status" value="1"/>
</dbReference>
<dbReference type="Pfam" id="PF00581">
    <property type="entry name" value="Rhodanese"/>
    <property type="match status" value="1"/>
</dbReference>
<dbReference type="InterPro" id="IPR001763">
    <property type="entry name" value="Rhodanese-like_dom"/>
</dbReference>
<dbReference type="Proteomes" id="UP000521676">
    <property type="component" value="Unassembled WGS sequence"/>
</dbReference>
<keyword evidence="3" id="KW-0614">Plasmid</keyword>
<evidence type="ECO:0000313" key="5">
    <source>
        <dbReference type="Proteomes" id="UP001431572"/>
    </source>
</evidence>
<accession>A0A8T7M4H2</accession>
<dbReference type="SUPFAM" id="SSF52821">
    <property type="entry name" value="Rhodanese/Cell cycle control phosphatase"/>
    <property type="match status" value="1"/>
</dbReference>